<keyword evidence="14" id="KW-1185">Reference proteome</keyword>
<dbReference type="Gene3D" id="2.170.130.10">
    <property type="entry name" value="TonB-dependent receptor, plug domain"/>
    <property type="match status" value="1"/>
</dbReference>
<evidence type="ECO:0000313" key="13">
    <source>
        <dbReference type="EMBL" id="RKE04238.1"/>
    </source>
</evidence>
<dbReference type="Pfam" id="PF13715">
    <property type="entry name" value="CarbopepD_reg_2"/>
    <property type="match status" value="1"/>
</dbReference>
<sequence>MKKMIGLFVCLFLIGSQIVNAQSKQISGTVTSAEDGMGMPGVSVVIKGTTIGASTDIDGKYSLEAQASDVLMFSFVGTVTQEITVGDQTVINVVLESESIGVDEVIVTGYTAHRKSEVTGSTVQVKGEDLADMPVVSVDQALQGRVAGVAVSGASGTPGSAQKIRIRGRSSITAGNNPLYVIDGVPMVDGNVSTSSATSSLSMLATLNSNDIESISILKDASATAAYGARGANGVVVITTKSGKSGKANINFSATYGVSNDAVDGPGVLTGAEREELFLESLINSFGGDYGFSDQDGAREFYNNNTGYFWSDYANWNAAGRPETDWADLITNKNAPMQEYNLSATGGKDGISYYISGGYLKQEATVIGAEYERISGTVNLDVDLSPNFKFSTKNTGSHSYQDGLLEGSAYFSSPRSAKFFMPSITQAYNEDGTPNLNTDLPNPLYIAEQDIDENKLTRILTNNSLTWKTPIENLTFTTRMNIDYQVYHYKTYDNPVSGDGDGATRGYGYQTNRNRANYVFQNMLDYTLALDGGHDFDFKVVQEFQKNRLYFLAAEADNFSDVGLTNLNSAGNPTTANSWFTDWSVASYLGMIHYSFNGKYVADVTYRREGSSRFSADNRWGNFWAVGGAWNINREDFMANIDQIDMLKLRASYGKTGNANINLNQYQELLNFDADYTGEGASYAGTFGNQDLTWETSYSLDLGLDFGLFNNRISGSVGYYFRETTDMLLNEPLSLTTGFTSQTRNIGKMENKGWEFELNADIVRSNDLNVSLGLNVGTTKNKVTELAVDNNGVERNITDNTTRVATGHPVYGWYMPTWAGVDPDTGNELWFVDGEGSETTSNFNAANQVWQGGSAIPEVTAGLNLHVDYKGFFLDASAYFAGGHKVYEEWHRYTNGTDRFSLQFYQGVDKLLDRWQKPGDTGTRYGKMEYTARPWQRHSKFLYDGDYIRLKDLSVGYDFNKNITDAMGIGGLRVYVRGTNLLTWVKDDNLEYDPEVDTDGFTGLTTPPAKSFIFGVNLKF</sequence>
<gene>
    <name evidence="13" type="ORF">BXY64_1254</name>
</gene>
<proteinExistence type="inferred from homology"/>
<evidence type="ECO:0000259" key="12">
    <source>
        <dbReference type="Pfam" id="PF07715"/>
    </source>
</evidence>
<keyword evidence="5 9" id="KW-0798">TonB box</keyword>
<accession>A0A419X909</accession>
<dbReference type="RefSeq" id="WP_120239030.1">
    <property type="nucleotide sequence ID" value="NZ_RAPQ01000008.1"/>
</dbReference>
<dbReference type="InterPro" id="IPR037066">
    <property type="entry name" value="Plug_dom_sf"/>
</dbReference>
<evidence type="ECO:0000256" key="9">
    <source>
        <dbReference type="RuleBase" id="RU003357"/>
    </source>
</evidence>
<dbReference type="InterPro" id="IPR036942">
    <property type="entry name" value="Beta-barrel_TonB_sf"/>
</dbReference>
<keyword evidence="3 8" id="KW-1134">Transmembrane beta strand</keyword>
<feature type="signal peptide" evidence="10">
    <location>
        <begin position="1"/>
        <end position="21"/>
    </location>
</feature>
<protein>
    <submittedName>
        <fullName evidence="13">TonB-linked SusC/RagA family outer membrane protein</fullName>
    </submittedName>
</protein>
<reference evidence="13 14" key="1">
    <citation type="submission" date="2018-09" db="EMBL/GenBank/DDBJ databases">
        <title>Genomic Encyclopedia of Archaeal and Bacterial Type Strains, Phase II (KMG-II): from individual species to whole genera.</title>
        <authorList>
            <person name="Goeker M."/>
        </authorList>
    </citation>
    <scope>NUCLEOTIDE SEQUENCE [LARGE SCALE GENOMIC DNA]</scope>
    <source>
        <strain evidence="13 14">DSM 21950</strain>
    </source>
</reference>
<dbReference type="NCBIfam" id="TIGR04056">
    <property type="entry name" value="OMP_RagA_SusC"/>
    <property type="match status" value="1"/>
</dbReference>
<keyword evidence="10" id="KW-0732">Signal</keyword>
<evidence type="ECO:0000313" key="14">
    <source>
        <dbReference type="Proteomes" id="UP000284531"/>
    </source>
</evidence>
<dbReference type="InterPro" id="IPR039426">
    <property type="entry name" value="TonB-dep_rcpt-like"/>
</dbReference>
<dbReference type="NCBIfam" id="TIGR04057">
    <property type="entry name" value="SusC_RagA_signa"/>
    <property type="match status" value="1"/>
</dbReference>
<feature type="chain" id="PRO_5019010953" evidence="10">
    <location>
        <begin position="22"/>
        <end position="1020"/>
    </location>
</feature>
<evidence type="ECO:0000256" key="6">
    <source>
        <dbReference type="ARBA" id="ARBA00023136"/>
    </source>
</evidence>
<evidence type="ECO:0000256" key="4">
    <source>
        <dbReference type="ARBA" id="ARBA00022692"/>
    </source>
</evidence>
<evidence type="ECO:0000259" key="11">
    <source>
        <dbReference type="Pfam" id="PF00593"/>
    </source>
</evidence>
<dbReference type="InterPro" id="IPR000531">
    <property type="entry name" value="Beta-barrel_TonB"/>
</dbReference>
<keyword evidence="7 8" id="KW-0998">Cell outer membrane</keyword>
<keyword evidence="4 8" id="KW-0812">Transmembrane</keyword>
<evidence type="ECO:0000256" key="1">
    <source>
        <dbReference type="ARBA" id="ARBA00004571"/>
    </source>
</evidence>
<organism evidence="13 14">
    <name type="scientific">Marinifilum flexuosum</name>
    <dbReference type="NCBI Taxonomy" id="1117708"/>
    <lineage>
        <taxon>Bacteria</taxon>
        <taxon>Pseudomonadati</taxon>
        <taxon>Bacteroidota</taxon>
        <taxon>Bacteroidia</taxon>
        <taxon>Marinilabiliales</taxon>
        <taxon>Marinifilaceae</taxon>
    </lineage>
</organism>
<dbReference type="InterPro" id="IPR023997">
    <property type="entry name" value="TonB-dep_OMP_SusC/RagA_CS"/>
</dbReference>
<feature type="domain" description="TonB-dependent receptor plug" evidence="12">
    <location>
        <begin position="115"/>
        <end position="235"/>
    </location>
</feature>
<comment type="caution">
    <text evidence="13">The sequence shown here is derived from an EMBL/GenBank/DDBJ whole genome shotgun (WGS) entry which is preliminary data.</text>
</comment>
<evidence type="ECO:0000256" key="10">
    <source>
        <dbReference type="SAM" id="SignalP"/>
    </source>
</evidence>
<dbReference type="Proteomes" id="UP000284531">
    <property type="component" value="Unassembled WGS sequence"/>
</dbReference>
<dbReference type="EMBL" id="RAPQ01000008">
    <property type="protein sequence ID" value="RKE04238.1"/>
    <property type="molecule type" value="Genomic_DNA"/>
</dbReference>
<dbReference type="SUPFAM" id="SSF56935">
    <property type="entry name" value="Porins"/>
    <property type="match status" value="1"/>
</dbReference>
<evidence type="ECO:0000256" key="3">
    <source>
        <dbReference type="ARBA" id="ARBA00022452"/>
    </source>
</evidence>
<keyword evidence="6 8" id="KW-0472">Membrane</keyword>
<evidence type="ECO:0000256" key="8">
    <source>
        <dbReference type="PROSITE-ProRule" id="PRU01360"/>
    </source>
</evidence>
<dbReference type="InterPro" id="IPR012910">
    <property type="entry name" value="Plug_dom"/>
</dbReference>
<dbReference type="Pfam" id="PF07715">
    <property type="entry name" value="Plug"/>
    <property type="match status" value="1"/>
</dbReference>
<dbReference type="Gene3D" id="2.60.40.1120">
    <property type="entry name" value="Carboxypeptidase-like, regulatory domain"/>
    <property type="match status" value="1"/>
</dbReference>
<dbReference type="PROSITE" id="PS52016">
    <property type="entry name" value="TONB_DEPENDENT_REC_3"/>
    <property type="match status" value="1"/>
</dbReference>
<dbReference type="Gene3D" id="2.40.170.20">
    <property type="entry name" value="TonB-dependent receptor, beta-barrel domain"/>
    <property type="match status" value="1"/>
</dbReference>
<dbReference type="GO" id="GO:0009279">
    <property type="term" value="C:cell outer membrane"/>
    <property type="evidence" value="ECO:0007669"/>
    <property type="project" value="UniProtKB-SubCell"/>
</dbReference>
<dbReference type="InterPro" id="IPR008969">
    <property type="entry name" value="CarboxyPept-like_regulatory"/>
</dbReference>
<dbReference type="InterPro" id="IPR023996">
    <property type="entry name" value="TonB-dep_OMP_SusC/RagA"/>
</dbReference>
<evidence type="ECO:0000256" key="7">
    <source>
        <dbReference type="ARBA" id="ARBA00023237"/>
    </source>
</evidence>
<name>A0A419X909_9BACT</name>
<dbReference type="Pfam" id="PF00593">
    <property type="entry name" value="TonB_dep_Rec_b-barrel"/>
    <property type="match status" value="1"/>
</dbReference>
<evidence type="ECO:0000256" key="5">
    <source>
        <dbReference type="ARBA" id="ARBA00023077"/>
    </source>
</evidence>
<keyword evidence="2 8" id="KW-0813">Transport</keyword>
<dbReference type="AlphaFoldDB" id="A0A419X909"/>
<dbReference type="SUPFAM" id="SSF49464">
    <property type="entry name" value="Carboxypeptidase regulatory domain-like"/>
    <property type="match status" value="1"/>
</dbReference>
<comment type="similarity">
    <text evidence="8 9">Belongs to the TonB-dependent receptor family.</text>
</comment>
<feature type="domain" description="TonB-dependent receptor-like beta-barrel" evidence="11">
    <location>
        <begin position="425"/>
        <end position="981"/>
    </location>
</feature>
<dbReference type="OrthoDB" id="9768177at2"/>
<comment type="subcellular location">
    <subcellularLocation>
        <location evidence="1 8">Cell outer membrane</location>
        <topology evidence="1 8">Multi-pass membrane protein</topology>
    </subcellularLocation>
</comment>
<evidence type="ECO:0000256" key="2">
    <source>
        <dbReference type="ARBA" id="ARBA00022448"/>
    </source>
</evidence>